<dbReference type="Proteomes" id="UP001163687">
    <property type="component" value="Chromosome"/>
</dbReference>
<dbReference type="InterPro" id="IPR025673">
    <property type="entry name" value="PCYCGC"/>
</dbReference>
<dbReference type="KEGG" id="cmic:caldi_33940"/>
<protein>
    <submittedName>
        <fullName evidence="1">Uncharacterized protein</fullName>
    </submittedName>
</protein>
<keyword evidence="2" id="KW-1185">Reference proteome</keyword>
<sequence length="182" mass="18857">MRSRTRDGRNRAGRLRPGTARIAGGLAAAALIALGAAVARGRVGGGNPGTPTGAAGAAGPGRAAVSVPPEPAWLAQVPDSIRVLYRWALANRDTLQYIPCYCGCGDRQHGYHKSNADCYGQVRGGRFVHDPHAAGCGVCLNITAQTIRMQAEGRSLAEIRRAIDEQYAGGGVPPTPTPLPPA</sequence>
<proteinExistence type="predicted"/>
<accession>A0AA35CP84</accession>
<name>A0AA35CP84_9FIRM</name>
<dbReference type="Pfam" id="PF13798">
    <property type="entry name" value="PCYCGC"/>
    <property type="match status" value="1"/>
</dbReference>
<evidence type="ECO:0000313" key="2">
    <source>
        <dbReference type="Proteomes" id="UP001163687"/>
    </source>
</evidence>
<gene>
    <name evidence="1" type="ORF">caldi_33940</name>
</gene>
<evidence type="ECO:0000313" key="1">
    <source>
        <dbReference type="EMBL" id="BDG62304.1"/>
    </source>
</evidence>
<dbReference type="AlphaFoldDB" id="A0AA35CP84"/>
<dbReference type="RefSeq" id="WP_264842895.1">
    <property type="nucleotide sequence ID" value="NZ_AP025628.1"/>
</dbReference>
<reference evidence="1" key="1">
    <citation type="submission" date="2022-03" db="EMBL/GenBank/DDBJ databases">
        <title>Complete genome sequence of Caldinitratiruptor microaerophilus.</title>
        <authorList>
            <person name="Mukaiyama R."/>
            <person name="Nishiyama T."/>
            <person name="Ueda K."/>
        </authorList>
    </citation>
    <scope>NUCLEOTIDE SEQUENCE</scope>
    <source>
        <strain evidence="1">JCM 16183</strain>
    </source>
</reference>
<dbReference type="EMBL" id="AP025628">
    <property type="protein sequence ID" value="BDG62304.1"/>
    <property type="molecule type" value="Genomic_DNA"/>
</dbReference>
<organism evidence="1 2">
    <name type="scientific">Caldinitratiruptor microaerophilus</name>
    <dbReference type="NCBI Taxonomy" id="671077"/>
    <lineage>
        <taxon>Bacteria</taxon>
        <taxon>Bacillati</taxon>
        <taxon>Bacillota</taxon>
        <taxon>Clostridia</taxon>
        <taxon>Eubacteriales</taxon>
        <taxon>Symbiobacteriaceae</taxon>
        <taxon>Caldinitratiruptor</taxon>
    </lineage>
</organism>